<dbReference type="CDD" id="cd00130">
    <property type="entry name" value="PAS"/>
    <property type="match status" value="1"/>
</dbReference>
<dbReference type="Proteomes" id="UP000824988">
    <property type="component" value="Chromosome"/>
</dbReference>
<dbReference type="NCBIfam" id="TIGR00229">
    <property type="entry name" value="sensory_box"/>
    <property type="match status" value="1"/>
</dbReference>
<proteinExistence type="predicted"/>
<feature type="domain" description="PAS" evidence="6">
    <location>
        <begin position="148"/>
        <end position="193"/>
    </location>
</feature>
<dbReference type="InterPro" id="IPR000700">
    <property type="entry name" value="PAS-assoc_C"/>
</dbReference>
<dbReference type="AlphaFoldDB" id="A0A8D5AKY2"/>
<comment type="cofactor">
    <cofactor evidence="1">
        <name>Mg(2+)</name>
        <dbReference type="ChEBI" id="CHEBI:18420"/>
    </cofactor>
</comment>
<keyword evidence="11" id="KW-1185">Reference proteome</keyword>
<evidence type="ECO:0000313" key="10">
    <source>
        <dbReference type="EMBL" id="BBL72269.1"/>
    </source>
</evidence>
<evidence type="ECO:0000259" key="7">
    <source>
        <dbReference type="PROSITE" id="PS50113"/>
    </source>
</evidence>
<dbReference type="PROSITE" id="PS50887">
    <property type="entry name" value="GGDEF"/>
    <property type="match status" value="1"/>
</dbReference>
<dbReference type="InterPro" id="IPR001610">
    <property type="entry name" value="PAC"/>
</dbReference>
<sequence>MLDSLMSWLSSAEFMPHGFCYQWRSDLLSLHVVSDLLIVLSYYSIPFALLVFVRRRTDLAYRWVLHLFGLFIFLCGTTHLMSILTVWMPAYWLAGAIKVATAAVSLVTAVLIWPLLPKLLALPSPRQLLEANRELAKTLAAHEAVEQQLRKLSLALEYSSSMVVITDIHGNIEYCNPAFCRVTGYSAEELIGQKPSILKSGFTDDTVYRDLWAAIAGGGEWQGELLDRKKNGELYWALEYIAPIKDEQGRVSQYVAVSHDISELKNSEETIKRLAFYDPLTDLPNRALFRERLDQAMVWARRESGPFALLYLDLDRFKNINDTLGHMAGDRLLVAVGQRIRHLLREIDTVARLGGDEFAVILPNVGRPEEVGGVAEKIVSALNQPFQVDGYELFVSGSIGVAVYPSDATDMDRLIMLADSALYHAKDGGGNRFEFYSELSNAVTLERLALEMDLRYALDRGELMVYYQPKVDLRSGDMVGSEALLRWRHPVHGLVAPDQFIPIAEETGLIVAIGEWVLRTVCRQIRRWCDQGRRFSVAINLSARQFRERELAAVISAALADEGLAPELLELEITESIVMHNAEQAAVILSGLKEQGLSVSIDDFGTGYSSLNYLKRFPVDALKIDRSFVRDIATDNDDARIVAAVVALAHSLGLRVIAEGVETAEQGEFLLSEGCDQAQGYFYGRPVPAEELFKT</sequence>
<evidence type="ECO:0000259" key="9">
    <source>
        <dbReference type="PROSITE" id="PS50887"/>
    </source>
</evidence>
<dbReference type="GO" id="GO:0071732">
    <property type="term" value="P:cellular response to nitric oxide"/>
    <property type="evidence" value="ECO:0007669"/>
    <property type="project" value="UniProtKB-ARBA"/>
</dbReference>
<dbReference type="FunFam" id="3.20.20.450:FF:000001">
    <property type="entry name" value="Cyclic di-GMP phosphodiesterase yahA"/>
    <property type="match status" value="1"/>
</dbReference>
<feature type="domain" description="GGDEF" evidence="9">
    <location>
        <begin position="305"/>
        <end position="438"/>
    </location>
</feature>
<evidence type="ECO:0000256" key="2">
    <source>
        <dbReference type="ARBA" id="ARBA00012282"/>
    </source>
</evidence>
<dbReference type="Pfam" id="PF25487">
    <property type="entry name" value="ETR1_N"/>
    <property type="match status" value="1"/>
</dbReference>
<dbReference type="KEGG" id="moz:MoryE10_28750"/>
<dbReference type="CDD" id="cd01948">
    <property type="entry name" value="EAL"/>
    <property type="match status" value="1"/>
</dbReference>
<dbReference type="FunFam" id="3.30.70.270:FF:000001">
    <property type="entry name" value="Diguanylate cyclase domain protein"/>
    <property type="match status" value="1"/>
</dbReference>
<dbReference type="InterPro" id="IPR058544">
    <property type="entry name" value="ETR1_N"/>
</dbReference>
<dbReference type="Pfam" id="PF13426">
    <property type="entry name" value="PAS_9"/>
    <property type="match status" value="1"/>
</dbReference>
<dbReference type="GO" id="GO:0071111">
    <property type="term" value="F:cyclic-guanylate-specific phosphodiesterase activity"/>
    <property type="evidence" value="ECO:0007669"/>
    <property type="project" value="UniProtKB-EC"/>
</dbReference>
<dbReference type="Pfam" id="PF00563">
    <property type="entry name" value="EAL"/>
    <property type="match status" value="1"/>
</dbReference>
<keyword evidence="5" id="KW-0812">Transmembrane</keyword>
<evidence type="ECO:0000256" key="5">
    <source>
        <dbReference type="SAM" id="Phobius"/>
    </source>
</evidence>
<feature type="transmembrane region" description="Helical" evidence="5">
    <location>
        <begin position="64"/>
        <end position="84"/>
    </location>
</feature>
<dbReference type="EMBL" id="AP019782">
    <property type="protein sequence ID" value="BBL72269.1"/>
    <property type="molecule type" value="Genomic_DNA"/>
</dbReference>
<accession>A0A8D5AKY2</accession>
<dbReference type="InterPro" id="IPR001633">
    <property type="entry name" value="EAL_dom"/>
</dbReference>
<protein>
    <recommendedName>
        <fullName evidence="2">cyclic-guanylate-specific phosphodiesterase</fullName>
        <ecNumber evidence="2">3.1.4.52</ecNumber>
    </recommendedName>
</protein>
<dbReference type="PROSITE" id="PS50883">
    <property type="entry name" value="EAL"/>
    <property type="match status" value="1"/>
</dbReference>
<dbReference type="PROSITE" id="PS50112">
    <property type="entry name" value="PAS"/>
    <property type="match status" value="1"/>
</dbReference>
<comment type="catalytic activity">
    <reaction evidence="4">
        <text>3',3'-c-di-GMP + H2O = 5'-phosphoguanylyl(3'-&gt;5')guanosine + H(+)</text>
        <dbReference type="Rhea" id="RHEA:24902"/>
        <dbReference type="ChEBI" id="CHEBI:15377"/>
        <dbReference type="ChEBI" id="CHEBI:15378"/>
        <dbReference type="ChEBI" id="CHEBI:58754"/>
        <dbReference type="ChEBI" id="CHEBI:58805"/>
        <dbReference type="EC" id="3.1.4.52"/>
    </reaction>
    <physiologicalReaction direction="left-to-right" evidence="4">
        <dbReference type="Rhea" id="RHEA:24903"/>
    </physiologicalReaction>
</comment>
<evidence type="ECO:0000259" key="6">
    <source>
        <dbReference type="PROSITE" id="PS50112"/>
    </source>
</evidence>
<dbReference type="InterPro" id="IPR052155">
    <property type="entry name" value="Biofilm_reg_signaling"/>
</dbReference>
<evidence type="ECO:0000256" key="4">
    <source>
        <dbReference type="ARBA" id="ARBA00051114"/>
    </source>
</evidence>
<dbReference type="EC" id="3.1.4.52" evidence="2"/>
<evidence type="ECO:0000256" key="3">
    <source>
        <dbReference type="ARBA" id="ARBA00022636"/>
    </source>
</evidence>
<dbReference type="CDD" id="cd01949">
    <property type="entry name" value="GGDEF"/>
    <property type="match status" value="1"/>
</dbReference>
<reference evidence="10" key="1">
    <citation type="submission" date="2019-06" db="EMBL/GenBank/DDBJ databases">
        <title>Complete genome sequence of Methylogaea oryzae strain JCM16910.</title>
        <authorList>
            <person name="Asakawa S."/>
        </authorList>
    </citation>
    <scope>NUCLEOTIDE SEQUENCE</scope>
    <source>
        <strain evidence="10">E10</strain>
    </source>
</reference>
<dbReference type="Pfam" id="PF00990">
    <property type="entry name" value="GGDEF"/>
    <property type="match status" value="1"/>
</dbReference>
<dbReference type="SMART" id="SM00267">
    <property type="entry name" value="GGDEF"/>
    <property type="match status" value="1"/>
</dbReference>
<keyword evidence="5" id="KW-1133">Transmembrane helix</keyword>
<dbReference type="SMART" id="SM00052">
    <property type="entry name" value="EAL"/>
    <property type="match status" value="1"/>
</dbReference>
<dbReference type="SMART" id="SM00091">
    <property type="entry name" value="PAS"/>
    <property type="match status" value="1"/>
</dbReference>
<dbReference type="InterPro" id="IPR000014">
    <property type="entry name" value="PAS"/>
</dbReference>
<evidence type="ECO:0000256" key="1">
    <source>
        <dbReference type="ARBA" id="ARBA00001946"/>
    </source>
</evidence>
<feature type="transmembrane region" description="Helical" evidence="5">
    <location>
        <begin position="32"/>
        <end position="52"/>
    </location>
</feature>
<gene>
    <name evidence="10" type="ORF">MoryE10_28750</name>
</gene>
<dbReference type="SMART" id="SM00086">
    <property type="entry name" value="PAC"/>
    <property type="match status" value="1"/>
</dbReference>
<evidence type="ECO:0000259" key="8">
    <source>
        <dbReference type="PROSITE" id="PS50883"/>
    </source>
</evidence>
<dbReference type="PROSITE" id="PS50113">
    <property type="entry name" value="PAC"/>
    <property type="match status" value="1"/>
</dbReference>
<dbReference type="PANTHER" id="PTHR44757">
    <property type="entry name" value="DIGUANYLATE CYCLASE DGCP"/>
    <property type="match status" value="1"/>
</dbReference>
<organism evidence="10 11">
    <name type="scientific">Methylogaea oryzae</name>
    <dbReference type="NCBI Taxonomy" id="1295382"/>
    <lineage>
        <taxon>Bacteria</taxon>
        <taxon>Pseudomonadati</taxon>
        <taxon>Pseudomonadota</taxon>
        <taxon>Gammaproteobacteria</taxon>
        <taxon>Methylococcales</taxon>
        <taxon>Methylococcaceae</taxon>
        <taxon>Methylogaea</taxon>
    </lineage>
</organism>
<feature type="domain" description="EAL" evidence="8">
    <location>
        <begin position="447"/>
        <end position="695"/>
    </location>
</feature>
<dbReference type="InterPro" id="IPR000160">
    <property type="entry name" value="GGDEF_dom"/>
</dbReference>
<feature type="domain" description="PAC" evidence="7">
    <location>
        <begin position="219"/>
        <end position="273"/>
    </location>
</feature>
<evidence type="ECO:0000313" key="11">
    <source>
        <dbReference type="Proteomes" id="UP000824988"/>
    </source>
</evidence>
<name>A0A8D5AKY2_9GAMM</name>
<dbReference type="PANTHER" id="PTHR44757:SF2">
    <property type="entry name" value="BIOFILM ARCHITECTURE MAINTENANCE PROTEIN MBAA"/>
    <property type="match status" value="1"/>
</dbReference>
<dbReference type="NCBIfam" id="TIGR00254">
    <property type="entry name" value="GGDEF"/>
    <property type="match status" value="1"/>
</dbReference>
<keyword evidence="3" id="KW-0973">c-di-GMP</keyword>
<keyword evidence="5" id="KW-0472">Membrane</keyword>